<sequence>MESANGMRGPGALGNGAPRGPTPCRFGYSCRRPDCYFSHPEGRAIGVAGAPGAPVIPPAMPGGFVPRGPPVPAYHPPAPAPGGGAGNKRACRFGQGCTRQDCYFAHPEGRTIDGSAKPGGGGGRSAPQYRPMQPHYQPIQQAMSALQIKKETWYANARNCTCCKGFVYGCTTPACAAQEECTCSKPLAAGEGEAAEAPVWAEGAVVVDTLDACKEACAALAKEAAVAMDIEGVDLNRNGKVCVIQIAASKDGKVYLFDISTLGKGAMEEGGLKALLENAAVEKLLYDCRADSDALFHIYGVELENIADIQVLYTRWLSNDDKFLHGLQKALSESGIISEADLAAVEKVKATGKQLFAPEKGGSYDVWEKRPLHESLVNYCVADVKYLFEMKAKWGSVVADDELKKISQERMDKTTKAEAVLNGPQMAMRDI</sequence>
<dbReference type="InterPro" id="IPR036397">
    <property type="entry name" value="RNaseH_sf"/>
</dbReference>
<dbReference type="PANTHER" id="PTHR43040">
    <property type="entry name" value="RIBONUCLEASE D"/>
    <property type="match status" value="1"/>
</dbReference>
<organism evidence="2">
    <name type="scientific">Pyramimonas obovata</name>
    <dbReference type="NCBI Taxonomy" id="1411642"/>
    <lineage>
        <taxon>Eukaryota</taxon>
        <taxon>Viridiplantae</taxon>
        <taxon>Chlorophyta</taxon>
        <taxon>Pyramimonadophyceae</taxon>
        <taxon>Pyramimonadales</taxon>
        <taxon>Pyramimonadaceae</taxon>
        <taxon>Pyramimonas</taxon>
        <taxon>Pyramimonas incertae sedis</taxon>
    </lineage>
</organism>
<dbReference type="Pfam" id="PF01612">
    <property type="entry name" value="DNA_pol_A_exo1"/>
    <property type="match status" value="1"/>
</dbReference>
<name>A0A7S0MWD6_9CHLO</name>
<dbReference type="GO" id="GO:0006139">
    <property type="term" value="P:nucleobase-containing compound metabolic process"/>
    <property type="evidence" value="ECO:0007669"/>
    <property type="project" value="InterPro"/>
</dbReference>
<dbReference type="InterPro" id="IPR012337">
    <property type="entry name" value="RNaseH-like_sf"/>
</dbReference>
<accession>A0A7S0MWD6</accession>
<dbReference type="EMBL" id="HBFA01004649">
    <property type="protein sequence ID" value="CAD8652172.1"/>
    <property type="molecule type" value="Transcribed_RNA"/>
</dbReference>
<dbReference type="GO" id="GO:0003676">
    <property type="term" value="F:nucleic acid binding"/>
    <property type="evidence" value="ECO:0007669"/>
    <property type="project" value="InterPro"/>
</dbReference>
<protein>
    <recommendedName>
        <fullName evidence="1">3'-5' exonuclease domain-containing protein</fullName>
    </recommendedName>
</protein>
<reference evidence="2" key="1">
    <citation type="submission" date="2021-01" db="EMBL/GenBank/DDBJ databases">
        <authorList>
            <person name="Corre E."/>
            <person name="Pelletier E."/>
            <person name="Niang G."/>
            <person name="Scheremetjew M."/>
            <person name="Finn R."/>
            <person name="Kale V."/>
            <person name="Holt S."/>
            <person name="Cochrane G."/>
            <person name="Meng A."/>
            <person name="Brown T."/>
            <person name="Cohen L."/>
        </authorList>
    </citation>
    <scope>NUCLEOTIDE SEQUENCE</scope>
    <source>
        <strain evidence="2">CCMP722</strain>
    </source>
</reference>
<evidence type="ECO:0000259" key="1">
    <source>
        <dbReference type="SMART" id="SM00474"/>
    </source>
</evidence>
<dbReference type="InterPro" id="IPR002562">
    <property type="entry name" value="3'-5'_exonuclease_dom"/>
</dbReference>
<dbReference type="SUPFAM" id="SSF53098">
    <property type="entry name" value="Ribonuclease H-like"/>
    <property type="match status" value="1"/>
</dbReference>
<proteinExistence type="predicted"/>
<dbReference type="Gene3D" id="3.30.420.10">
    <property type="entry name" value="Ribonuclease H-like superfamily/Ribonuclease H"/>
    <property type="match status" value="1"/>
</dbReference>
<evidence type="ECO:0000313" key="2">
    <source>
        <dbReference type="EMBL" id="CAD8652172.1"/>
    </source>
</evidence>
<dbReference type="Gene3D" id="4.10.1000.40">
    <property type="match status" value="2"/>
</dbReference>
<dbReference type="AlphaFoldDB" id="A0A7S0MWD6"/>
<dbReference type="SMART" id="SM00474">
    <property type="entry name" value="35EXOc"/>
    <property type="match status" value="1"/>
</dbReference>
<feature type="domain" description="3'-5' exonuclease" evidence="1">
    <location>
        <begin position="204"/>
        <end position="399"/>
    </location>
</feature>
<gene>
    <name evidence="2" type="ORF">POBO1169_LOCUS2353</name>
</gene>
<dbReference type="PANTHER" id="PTHR43040:SF1">
    <property type="entry name" value="RIBONUCLEASE D"/>
    <property type="match status" value="1"/>
</dbReference>
<dbReference type="GO" id="GO:0008408">
    <property type="term" value="F:3'-5' exonuclease activity"/>
    <property type="evidence" value="ECO:0007669"/>
    <property type="project" value="InterPro"/>
</dbReference>